<dbReference type="Proteomes" id="UP000247454">
    <property type="component" value="Unassembled WGS sequence"/>
</dbReference>
<dbReference type="CDD" id="cd00093">
    <property type="entry name" value="HTH_XRE"/>
    <property type="match status" value="1"/>
</dbReference>
<dbReference type="EMBL" id="QJTF01000018">
    <property type="protein sequence ID" value="PYE86878.1"/>
    <property type="molecule type" value="Genomic_DNA"/>
</dbReference>
<dbReference type="PROSITE" id="PS50943">
    <property type="entry name" value="HTH_CROC1"/>
    <property type="match status" value="1"/>
</dbReference>
<dbReference type="OrthoDB" id="528805at2"/>
<keyword evidence="3" id="KW-1185">Reference proteome</keyword>
<comment type="caution">
    <text evidence="2">The sequence shown here is derived from an EMBL/GenBank/DDBJ whole genome shotgun (WGS) entry which is preliminary data.</text>
</comment>
<name>A0A318T433_9HYPH</name>
<dbReference type="Gene3D" id="1.10.260.40">
    <property type="entry name" value="lambda repressor-like DNA-binding domains"/>
    <property type="match status" value="1"/>
</dbReference>
<gene>
    <name evidence="2" type="ORF">C7477_11816</name>
</gene>
<reference evidence="2 3" key="1">
    <citation type="submission" date="2018-06" db="EMBL/GenBank/DDBJ databases">
        <title>Genomic Encyclopedia of Type Strains, Phase III (KMG-III): the genomes of soil and plant-associated and newly described type strains.</title>
        <authorList>
            <person name="Whitman W."/>
        </authorList>
    </citation>
    <scope>NUCLEOTIDE SEQUENCE [LARGE SCALE GENOMIC DNA]</scope>
    <source>
        <strain evidence="2 3">ORS 1419</strain>
    </source>
</reference>
<dbReference type="RefSeq" id="WP_110753201.1">
    <property type="nucleotide sequence ID" value="NZ_QJTF01000018.1"/>
</dbReference>
<protein>
    <recommendedName>
        <fullName evidence="1">HTH cro/C1-type domain-containing protein</fullName>
    </recommendedName>
</protein>
<dbReference type="SMART" id="SM00530">
    <property type="entry name" value="HTH_XRE"/>
    <property type="match status" value="1"/>
</dbReference>
<feature type="domain" description="HTH cro/C1-type" evidence="1">
    <location>
        <begin position="12"/>
        <end position="65"/>
    </location>
</feature>
<dbReference type="GO" id="GO:0003677">
    <property type="term" value="F:DNA binding"/>
    <property type="evidence" value="ECO:0007669"/>
    <property type="project" value="InterPro"/>
</dbReference>
<dbReference type="Pfam" id="PF01381">
    <property type="entry name" value="HTH_3"/>
    <property type="match status" value="1"/>
</dbReference>
<dbReference type="SUPFAM" id="SSF47413">
    <property type="entry name" value="lambda repressor-like DNA-binding domains"/>
    <property type="match status" value="1"/>
</dbReference>
<proteinExistence type="predicted"/>
<evidence type="ECO:0000313" key="3">
    <source>
        <dbReference type="Proteomes" id="UP000247454"/>
    </source>
</evidence>
<dbReference type="AlphaFoldDB" id="A0A318T433"/>
<dbReference type="InterPro" id="IPR010982">
    <property type="entry name" value="Lambda_DNA-bd_dom_sf"/>
</dbReference>
<organism evidence="2 3">
    <name type="scientific">Phyllobacterium leguminum</name>
    <dbReference type="NCBI Taxonomy" id="314237"/>
    <lineage>
        <taxon>Bacteria</taxon>
        <taxon>Pseudomonadati</taxon>
        <taxon>Pseudomonadota</taxon>
        <taxon>Alphaproteobacteria</taxon>
        <taxon>Hyphomicrobiales</taxon>
        <taxon>Phyllobacteriaceae</taxon>
        <taxon>Phyllobacterium</taxon>
    </lineage>
</organism>
<evidence type="ECO:0000313" key="2">
    <source>
        <dbReference type="EMBL" id="PYE86878.1"/>
    </source>
</evidence>
<dbReference type="InterPro" id="IPR001387">
    <property type="entry name" value="Cro/C1-type_HTH"/>
</dbReference>
<accession>A0A318T433</accession>
<evidence type="ECO:0000259" key="1">
    <source>
        <dbReference type="PROSITE" id="PS50943"/>
    </source>
</evidence>
<sequence>MDDLATEIGERLKEERIRLGMTQKEMASLGGQAVNSQSLYERGKSAPGGIYLAAIAAVGVDVLYVITGYRGGSRSGVPQRDAETLLDKLERSAGERPELSQADGDTLRTIALDETISDRTRARADLLLRVAFHDEDAEQRQALRARRVRDEMARAEAIVDDASHSIGWTPPPAVRSHLVNLIRFWKVDADTISAFLYDLSRDSRG</sequence>